<proteinExistence type="predicted"/>
<sequence>MIEHSWSNCVPYFREKRITIIYSRKKSKLILANRKERLDSISTDLEPSHLSIRRFSSRKTSKQFLNNFLSRINDHHITRGRYWTPVIDNHFQKIVTPLLNPRILDHSQLEMLYNQEWRALVGNDKGTYPNMFSLNFINPSQLEIAYKDKSNEPILLGSGKRGVVIGGFLRDPVSENRFAVAIKIYKLNDKSPIAISLTKEAHILDYIGRNIKNIAPSSFGLVNLMTNSHFLPVALVTLLIGDSRSFEIATLHRLLIHETYNREHRPKKKLMPNWRWMKLLADLFKLIQKCHRKSIIVNNISMNSIVTTYVDGEGWTCPVLTNFSRATLYGSFQTDTKALTATHPNLFNVDRKSLGRIVRSVNNALKLGLEDIISCLESSSVLDDYQTLYTITNNLDRTWLETKEVYTKQNGPRASIVKILGIGNVLSKDYRPEDDRILSEKDDSFCSNFIYLKKRLLNKLIYRQ</sequence>
<evidence type="ECO:0000313" key="1">
    <source>
        <dbReference type="EMBL" id="CAD5115594.1"/>
    </source>
</evidence>
<dbReference type="InterPro" id="IPR011009">
    <property type="entry name" value="Kinase-like_dom_sf"/>
</dbReference>
<dbReference type="EMBL" id="CAJFCJ010000006">
    <property type="protein sequence ID" value="CAD5115594.1"/>
    <property type="molecule type" value="Genomic_DNA"/>
</dbReference>
<accession>A0A7I8VHV4</accession>
<keyword evidence="2" id="KW-1185">Reference proteome</keyword>
<dbReference type="SUPFAM" id="SSF56112">
    <property type="entry name" value="Protein kinase-like (PK-like)"/>
    <property type="match status" value="1"/>
</dbReference>
<organism evidence="1 2">
    <name type="scientific">Dimorphilus gyrociliatus</name>
    <dbReference type="NCBI Taxonomy" id="2664684"/>
    <lineage>
        <taxon>Eukaryota</taxon>
        <taxon>Metazoa</taxon>
        <taxon>Spiralia</taxon>
        <taxon>Lophotrochozoa</taxon>
        <taxon>Annelida</taxon>
        <taxon>Polychaeta</taxon>
        <taxon>Polychaeta incertae sedis</taxon>
        <taxon>Dinophilidae</taxon>
        <taxon>Dimorphilus</taxon>
    </lineage>
</organism>
<name>A0A7I8VHV4_9ANNE</name>
<comment type="caution">
    <text evidence="1">The sequence shown here is derived from an EMBL/GenBank/DDBJ whole genome shotgun (WGS) entry which is preliminary data.</text>
</comment>
<gene>
    <name evidence="1" type="ORF">DGYR_LOCUS4319</name>
</gene>
<dbReference type="AlphaFoldDB" id="A0A7I8VHV4"/>
<dbReference type="Proteomes" id="UP000549394">
    <property type="component" value="Unassembled WGS sequence"/>
</dbReference>
<protein>
    <submittedName>
        <fullName evidence="1">Uncharacterized protein</fullName>
    </submittedName>
</protein>
<reference evidence="1 2" key="1">
    <citation type="submission" date="2020-08" db="EMBL/GenBank/DDBJ databases">
        <authorList>
            <person name="Hejnol A."/>
        </authorList>
    </citation>
    <scope>NUCLEOTIDE SEQUENCE [LARGE SCALE GENOMIC DNA]</scope>
</reference>
<evidence type="ECO:0000313" key="2">
    <source>
        <dbReference type="Proteomes" id="UP000549394"/>
    </source>
</evidence>